<dbReference type="HOGENOM" id="CLU_1280861_0_0_3"/>
<keyword evidence="1" id="KW-0472">Membrane</keyword>
<dbReference type="Proteomes" id="UP000000268">
    <property type="component" value="Chromosome"/>
</dbReference>
<protein>
    <submittedName>
        <fullName evidence="2">Uncharacterized protein</fullName>
    </submittedName>
</protein>
<keyword evidence="1" id="KW-0812">Transmembrane</keyword>
<name>B0C1C6_ACAM1</name>
<gene>
    <name evidence="2" type="ordered locus">AM1_4689</name>
</gene>
<evidence type="ECO:0000313" key="3">
    <source>
        <dbReference type="Proteomes" id="UP000000268"/>
    </source>
</evidence>
<feature type="transmembrane region" description="Helical" evidence="1">
    <location>
        <begin position="194"/>
        <end position="214"/>
    </location>
</feature>
<keyword evidence="1" id="KW-1133">Transmembrane helix</keyword>
<evidence type="ECO:0000313" key="2">
    <source>
        <dbReference type="EMBL" id="ABW29661.1"/>
    </source>
</evidence>
<keyword evidence="3" id="KW-1185">Reference proteome</keyword>
<dbReference type="KEGG" id="amr:AM1_4689"/>
<sequence length="215" mass="24273">MGGGACYIGFRGLKLTIFAPSYHPRRKGRMMAKGKACATHPNEVQTTPISQTACIAYEFFILEPRNNTKEGDSFAFLHRQSRGRWNLSVQTSRGQVQVKPTELELDHIHFEDRQDLWSEFTESRSVSLLAEQKITLKHKLTGTRRTLILREKVIRNGDVIRVLGRQKHSNQLPLLEDAIVTDKPISRVILESSLALLAGLFVLGVGISLINHAFR</sequence>
<reference evidence="2 3" key="1">
    <citation type="journal article" date="2008" name="Proc. Natl. Acad. Sci. U.S.A.">
        <title>Niche adaptation and genome expansion in the chlorophyll d-producing cyanobacterium Acaryochloris marina.</title>
        <authorList>
            <person name="Swingley W.D."/>
            <person name="Chen M."/>
            <person name="Cheung P.C."/>
            <person name="Conrad A.L."/>
            <person name="Dejesa L.C."/>
            <person name="Hao J."/>
            <person name="Honchak B.M."/>
            <person name="Karbach L.E."/>
            <person name="Kurdoglu A."/>
            <person name="Lahiri S."/>
            <person name="Mastrian S.D."/>
            <person name="Miyashita H."/>
            <person name="Page L."/>
            <person name="Ramakrishna P."/>
            <person name="Satoh S."/>
            <person name="Sattley W.M."/>
            <person name="Shimada Y."/>
            <person name="Taylor H.L."/>
            <person name="Tomo T."/>
            <person name="Tsuchiya T."/>
            <person name="Wang Z.T."/>
            <person name="Raymond J."/>
            <person name="Mimuro M."/>
            <person name="Blankenship R.E."/>
            <person name="Touchman J.W."/>
        </authorList>
    </citation>
    <scope>NUCLEOTIDE SEQUENCE [LARGE SCALE GENOMIC DNA]</scope>
    <source>
        <strain evidence="3">MBIC 11017</strain>
    </source>
</reference>
<accession>B0C1C6</accession>
<evidence type="ECO:0000256" key="1">
    <source>
        <dbReference type="SAM" id="Phobius"/>
    </source>
</evidence>
<dbReference type="AlphaFoldDB" id="B0C1C6"/>
<dbReference type="EMBL" id="CP000828">
    <property type="protein sequence ID" value="ABW29661.1"/>
    <property type="molecule type" value="Genomic_DNA"/>
</dbReference>
<organism evidence="2 3">
    <name type="scientific">Acaryochloris marina (strain MBIC 11017)</name>
    <dbReference type="NCBI Taxonomy" id="329726"/>
    <lineage>
        <taxon>Bacteria</taxon>
        <taxon>Bacillati</taxon>
        <taxon>Cyanobacteriota</taxon>
        <taxon>Cyanophyceae</taxon>
        <taxon>Acaryochloridales</taxon>
        <taxon>Acaryochloridaceae</taxon>
        <taxon>Acaryochloris</taxon>
    </lineage>
</organism>
<proteinExistence type="predicted"/>